<dbReference type="GO" id="GO:1990450">
    <property type="term" value="F:linear polyubiquitin binding"/>
    <property type="evidence" value="ECO:0007669"/>
    <property type="project" value="TreeGrafter"/>
</dbReference>
<feature type="domain" description="RING-type" evidence="11">
    <location>
        <begin position="471"/>
        <end position="708"/>
    </location>
</feature>
<dbReference type="SMART" id="SM00647">
    <property type="entry name" value="IBR"/>
    <property type="match status" value="2"/>
</dbReference>
<evidence type="ECO:0000256" key="6">
    <source>
        <dbReference type="ARBA" id="ARBA00022833"/>
    </source>
</evidence>
<evidence type="ECO:0000259" key="10">
    <source>
        <dbReference type="PROSITE" id="PS51322"/>
    </source>
</evidence>
<dbReference type="EMBL" id="JAFDVH010000024">
    <property type="protein sequence ID" value="KAG7455400.1"/>
    <property type="molecule type" value="Genomic_DNA"/>
</dbReference>
<dbReference type="InterPro" id="IPR012677">
    <property type="entry name" value="Nucleotide-bd_a/b_plait_sf"/>
</dbReference>
<evidence type="ECO:0000256" key="3">
    <source>
        <dbReference type="ARBA" id="ARBA00022737"/>
    </source>
</evidence>
<dbReference type="GO" id="GO:0070530">
    <property type="term" value="F:K63-linked polyubiquitin modification-dependent protein binding"/>
    <property type="evidence" value="ECO:0007669"/>
    <property type="project" value="TreeGrafter"/>
</dbReference>
<organism evidence="12 13">
    <name type="scientific">Megalops atlanticus</name>
    <name type="common">Tarpon</name>
    <name type="synonym">Clupea gigantea</name>
    <dbReference type="NCBI Taxonomy" id="7932"/>
    <lineage>
        <taxon>Eukaryota</taxon>
        <taxon>Metazoa</taxon>
        <taxon>Chordata</taxon>
        <taxon>Craniata</taxon>
        <taxon>Vertebrata</taxon>
        <taxon>Euteleostomi</taxon>
        <taxon>Actinopterygii</taxon>
        <taxon>Neopterygii</taxon>
        <taxon>Teleostei</taxon>
        <taxon>Elopiformes</taxon>
        <taxon>Megalopidae</taxon>
        <taxon>Megalops</taxon>
    </lineage>
</organism>
<dbReference type="Gene3D" id="3.30.40.10">
    <property type="entry name" value="Zinc/RING finger domain, C3HC4 (zinc finger)"/>
    <property type="match status" value="1"/>
</dbReference>
<dbReference type="GO" id="GO:0061630">
    <property type="term" value="F:ubiquitin protein ligase activity"/>
    <property type="evidence" value="ECO:0007669"/>
    <property type="project" value="TreeGrafter"/>
</dbReference>
<keyword evidence="13" id="KW-1185">Reference proteome</keyword>
<evidence type="ECO:0000259" key="9">
    <source>
        <dbReference type="PROSITE" id="PS50089"/>
    </source>
</evidence>
<evidence type="ECO:0000259" key="11">
    <source>
        <dbReference type="PROSITE" id="PS51873"/>
    </source>
</evidence>
<dbReference type="PANTHER" id="PTHR16004">
    <property type="entry name" value="RING FINGER PROTEIN 31-RELATED"/>
    <property type="match status" value="1"/>
</dbReference>
<dbReference type="GO" id="GO:0015031">
    <property type="term" value="P:protein transport"/>
    <property type="evidence" value="ECO:0007669"/>
    <property type="project" value="InterPro"/>
</dbReference>
<dbReference type="InterPro" id="IPR044066">
    <property type="entry name" value="TRIAD_supradom"/>
</dbReference>
<evidence type="ECO:0000256" key="4">
    <source>
        <dbReference type="ARBA" id="ARBA00022771"/>
    </source>
</evidence>
<feature type="domain" description="RING-type" evidence="9">
    <location>
        <begin position="475"/>
        <end position="524"/>
    </location>
</feature>
<dbReference type="InterPro" id="IPR013083">
    <property type="entry name" value="Znf_RING/FYVE/PHD"/>
</dbReference>
<dbReference type="CDD" id="cd20337">
    <property type="entry name" value="BRcat_RBR_HOIP"/>
    <property type="match status" value="1"/>
</dbReference>
<feature type="compositionally biased region" description="Polar residues" evidence="8">
    <location>
        <begin position="256"/>
        <end position="281"/>
    </location>
</feature>
<dbReference type="Pfam" id="PF22191">
    <property type="entry name" value="IBR_1"/>
    <property type="match status" value="1"/>
</dbReference>
<name>A0A9D3PEE8_MEGAT</name>
<feature type="domain" description="UEV" evidence="10">
    <location>
        <begin position="5"/>
        <end position="149"/>
    </location>
</feature>
<dbReference type="GO" id="GO:0097039">
    <property type="term" value="P:protein linear polyubiquitination"/>
    <property type="evidence" value="ECO:0007669"/>
    <property type="project" value="TreeGrafter"/>
</dbReference>
<dbReference type="Pfam" id="PF18091">
    <property type="entry name" value="E3_UbLigase_RBR"/>
    <property type="match status" value="1"/>
</dbReference>
<proteinExistence type="predicted"/>
<dbReference type="Gene3D" id="3.10.110.10">
    <property type="entry name" value="Ubiquitin Conjugating Enzyme"/>
    <property type="match status" value="1"/>
</dbReference>
<dbReference type="GO" id="GO:0071797">
    <property type="term" value="C:LUBAC complex"/>
    <property type="evidence" value="ECO:0007669"/>
    <property type="project" value="InterPro"/>
</dbReference>
<reference evidence="12" key="1">
    <citation type="submission" date="2021-01" db="EMBL/GenBank/DDBJ databases">
        <authorList>
            <person name="Zahm M."/>
            <person name="Roques C."/>
            <person name="Cabau C."/>
            <person name="Klopp C."/>
            <person name="Donnadieu C."/>
            <person name="Jouanno E."/>
            <person name="Lampietro C."/>
            <person name="Louis A."/>
            <person name="Herpin A."/>
            <person name="Echchiki A."/>
            <person name="Berthelot C."/>
            <person name="Parey E."/>
            <person name="Roest-Crollius H."/>
            <person name="Braasch I."/>
            <person name="Postlethwait J."/>
            <person name="Bobe J."/>
            <person name="Montfort J."/>
            <person name="Bouchez O."/>
            <person name="Begum T."/>
            <person name="Mejri S."/>
            <person name="Adams A."/>
            <person name="Chen W.-J."/>
            <person name="Guiguen Y."/>
        </authorList>
    </citation>
    <scope>NUCLEOTIDE SEQUENCE</scope>
    <source>
        <strain evidence="12">YG-15Mar2019-1</strain>
        <tissue evidence="12">Brain</tissue>
    </source>
</reference>
<feature type="region of interest" description="Disordered" evidence="8">
    <location>
        <begin position="254"/>
        <end position="281"/>
    </location>
</feature>
<keyword evidence="3" id="KW-0677">Repeat</keyword>
<dbReference type="Gene3D" id="3.30.70.330">
    <property type="match status" value="1"/>
</dbReference>
<evidence type="ECO:0000256" key="7">
    <source>
        <dbReference type="PROSITE-ProRule" id="PRU00175"/>
    </source>
</evidence>
<dbReference type="InterPro" id="IPR026254">
    <property type="entry name" value="RNF31-like"/>
</dbReference>
<keyword evidence="1" id="KW-0808">Transferase</keyword>
<dbReference type="CDD" id="cd11685">
    <property type="entry name" value="UEV_TSG101-like"/>
    <property type="match status" value="1"/>
</dbReference>
<accession>A0A9D3PEE8</accession>
<gene>
    <name evidence="12" type="ORF">MATL_G00256280</name>
</gene>
<evidence type="ECO:0000256" key="1">
    <source>
        <dbReference type="ARBA" id="ARBA00022679"/>
    </source>
</evidence>
<evidence type="ECO:0000313" key="13">
    <source>
        <dbReference type="Proteomes" id="UP001046870"/>
    </source>
</evidence>
<keyword evidence="5" id="KW-0833">Ubl conjugation pathway</keyword>
<dbReference type="GO" id="GO:0036435">
    <property type="term" value="F:K48-linked polyubiquitin modification-dependent protein binding"/>
    <property type="evidence" value="ECO:0007669"/>
    <property type="project" value="TreeGrafter"/>
</dbReference>
<keyword evidence="2" id="KW-0479">Metal-binding</keyword>
<dbReference type="CDD" id="cd20351">
    <property type="entry name" value="Rcat_RBR_HOIP"/>
    <property type="match status" value="1"/>
</dbReference>
<protein>
    <submittedName>
        <fullName evidence="12">Uncharacterized protein</fullName>
    </submittedName>
</protein>
<dbReference type="PROSITE" id="PS50089">
    <property type="entry name" value="ZF_RING_2"/>
    <property type="match status" value="1"/>
</dbReference>
<dbReference type="GO" id="GO:0008270">
    <property type="term" value="F:zinc ion binding"/>
    <property type="evidence" value="ECO:0007669"/>
    <property type="project" value="UniProtKB-KW"/>
</dbReference>
<dbReference type="InterPro" id="IPR047540">
    <property type="entry name" value="BRcat_RBR_RNF31-like"/>
</dbReference>
<sequence>MSLVNADLEYEALTECKYCYPAEVVTDVRSVTTAYKDLRLYVDFYCFTNGDKKKLVNLSGTIPVLYEGNVYNIPVCIWLHDTHPQSPPKCFVRPSVAMVINTKCSCVDASGHVILHCLSNWQHGWSNLAIVVEEMRAAFQRETPLYATHPHAAQTPPPAQHSQSPLLQGNRMPTRIPDPYRQYFPDASLPYPRSPSIPHMPALSSRASPVLPVQTASIKTPPANARQTHSDLATETRVRKSYTEELLDLGIDFGEASSQTPSSSNPFTQSIPAPKTTSSDVSDIDDLFKSLQLDKVVNIYQLPTANSSAKGIPSPMGDSTGGGAPLSGEGGLADDSQTIEVNRLPPGLPPARMRNKLTVYFQRRQNGGGEVLGVQYPAALPDQAHVTFLDPKDAKRVLSQEERVITVNKQHFPVQLKRIERVQVPVPDGFPQDKADMLRSLLSWEGQSFAPEEVLEAVQSCRDLPSALRYLSHECPICREQVSFSKIITMTHCSCAFCESCFKAYFSSVIKEKSITSVVCPICNRPDIHGPGCMEEAMDYFNLLDTQIRHYLDPQTHELFQRKLRDRALQEMPHFRWCAHCSFGLFHEADRLRMDCPSCGKSTCSNCKSPWVSQHEGISCERFRMWQAQNNPEYQAARLENLLSRNKIDCPKCKFRFYLSKGGCLHFKCTQCQYEFCGGCKKPFRMGSACGFSTECGMKGLHAHHPRDCLYHLRDWSVPRLQQLLQLHTVSFTLQPRGTARGAPEERGLCGVLEQHEVGSQKEEPCGKRAPTEYSGYCEQHYKECLVELINQNRLDPVVLFSKAEMVAELQRWRIPVPQSQPQEPEAQYLQRLRQAVRQIRLSTQPALVETTGIVPSASFPSVGVPWSRAQSNPARELPQDSQLLLLLND</sequence>
<dbReference type="Pfam" id="PF05743">
    <property type="entry name" value="UEV"/>
    <property type="match status" value="1"/>
</dbReference>
<dbReference type="InterPro" id="IPR047541">
    <property type="entry name" value="RNF31_RBR_mRING-HC-like"/>
</dbReference>
<dbReference type="Pfam" id="PF23222">
    <property type="entry name" value="RRM_PARP14_1"/>
    <property type="match status" value="1"/>
</dbReference>
<dbReference type="InterPro" id="IPR001841">
    <property type="entry name" value="Znf_RING"/>
</dbReference>
<dbReference type="CDD" id="cd16631">
    <property type="entry name" value="mRING-HC-C4C4_RBR_HOIP"/>
    <property type="match status" value="1"/>
</dbReference>
<dbReference type="SMART" id="SM00184">
    <property type="entry name" value="RING"/>
    <property type="match status" value="1"/>
</dbReference>
<dbReference type="InterPro" id="IPR016135">
    <property type="entry name" value="UBQ-conjugating_enzyme/RWD"/>
</dbReference>
<comment type="caution">
    <text evidence="12">The sequence shown here is derived from an EMBL/GenBank/DDBJ whole genome shotgun (WGS) entry which is preliminary data.</text>
</comment>
<evidence type="ECO:0000256" key="2">
    <source>
        <dbReference type="ARBA" id="ARBA00022723"/>
    </source>
</evidence>
<dbReference type="PANTHER" id="PTHR16004:SF3">
    <property type="entry name" value="E3 UBIQUITIN-PROTEIN LIGASE RNF31"/>
    <property type="match status" value="1"/>
</dbReference>
<dbReference type="SUPFAM" id="SSF57850">
    <property type="entry name" value="RING/U-box"/>
    <property type="match status" value="3"/>
</dbReference>
<dbReference type="InterPro" id="IPR008883">
    <property type="entry name" value="UEV_N"/>
</dbReference>
<dbReference type="InterPro" id="IPR047542">
    <property type="entry name" value="Rcat_RBR_RNF31-like"/>
</dbReference>
<keyword evidence="6" id="KW-0862">Zinc</keyword>
<evidence type="ECO:0000256" key="5">
    <source>
        <dbReference type="ARBA" id="ARBA00022786"/>
    </source>
</evidence>
<feature type="compositionally biased region" description="Gly residues" evidence="8">
    <location>
        <begin position="319"/>
        <end position="331"/>
    </location>
</feature>
<dbReference type="OrthoDB" id="9978677at2759"/>
<dbReference type="SUPFAM" id="SSF54495">
    <property type="entry name" value="UBC-like"/>
    <property type="match status" value="1"/>
</dbReference>
<feature type="region of interest" description="Disordered" evidence="8">
    <location>
        <begin position="309"/>
        <end position="334"/>
    </location>
</feature>
<keyword evidence="4 7" id="KW-0863">Zinc-finger</keyword>
<dbReference type="PROSITE" id="PS51873">
    <property type="entry name" value="TRIAD"/>
    <property type="match status" value="1"/>
</dbReference>
<dbReference type="InterPro" id="IPR002867">
    <property type="entry name" value="IBR_dom"/>
</dbReference>
<dbReference type="InterPro" id="IPR057051">
    <property type="entry name" value="PARP14_RPM_1"/>
</dbReference>
<evidence type="ECO:0000313" key="12">
    <source>
        <dbReference type="EMBL" id="KAG7455400.1"/>
    </source>
</evidence>
<dbReference type="AlphaFoldDB" id="A0A9D3PEE8"/>
<evidence type="ECO:0000256" key="8">
    <source>
        <dbReference type="SAM" id="MobiDB-lite"/>
    </source>
</evidence>
<dbReference type="Proteomes" id="UP001046870">
    <property type="component" value="Chromosome 24"/>
</dbReference>
<dbReference type="PROSITE" id="PS51322">
    <property type="entry name" value="UEV"/>
    <property type="match status" value="1"/>
</dbReference>
<dbReference type="Pfam" id="PF01485">
    <property type="entry name" value="IBR"/>
    <property type="match status" value="1"/>
</dbReference>
<dbReference type="InterPro" id="IPR041031">
    <property type="entry name" value="RNF31_C"/>
</dbReference>